<evidence type="ECO:0000256" key="4">
    <source>
        <dbReference type="ARBA" id="ARBA00023136"/>
    </source>
</evidence>
<feature type="transmembrane region" description="Helical" evidence="5">
    <location>
        <begin position="99"/>
        <end position="120"/>
    </location>
</feature>
<accession>A0ABN4LTW3</accession>
<proteinExistence type="predicted"/>
<feature type="domain" description="Yip1" evidence="6">
    <location>
        <begin position="15"/>
        <end position="229"/>
    </location>
</feature>
<evidence type="ECO:0000259" key="6">
    <source>
        <dbReference type="Pfam" id="PF04893"/>
    </source>
</evidence>
<keyword evidence="7" id="KW-0614">Plasmid</keyword>
<feature type="transmembrane region" description="Helical" evidence="5">
    <location>
        <begin position="208"/>
        <end position="231"/>
    </location>
</feature>
<name>A0ABN4LTW3_9ALTE</name>
<reference evidence="7 8" key="1">
    <citation type="submission" date="2015-12" db="EMBL/GenBank/DDBJ databases">
        <title>Intraspecies pangenome expansion in the marine bacterium Alteromonas.</title>
        <authorList>
            <person name="Lopez-Perez M."/>
            <person name="Rodriguez-Valera F."/>
        </authorList>
    </citation>
    <scope>NUCLEOTIDE SEQUENCE [LARGE SCALE GENOMIC DNA]</scope>
    <source>
        <strain evidence="7 8">LMG 21861</strain>
        <plasmid evidence="7 8">pASTE61-200</plasmid>
    </source>
</reference>
<gene>
    <name evidence="7" type="ORF">AVL57_00365</name>
</gene>
<sequence length="232" mass="26021">MYAVTKSIFTDIYSIYVEPRKVFTKSSSDFGAFWAPILLIPLLIFMANYAYFERVSPEYFVEEQLAQKQDISQSEYNVAESLLLDMHGSQAYITSTVEVLTWILIGLFSAAYLFIVAKWFSGQQMTFRKSLVWTSWLLMPVCIAKIISIISIFHSSTGEISYTLLSPLTLAQISQLYTSLNIGSTLGSLISVFTVWESILLAVFLNRLGLSGLLSFAFGMAPITTLTLLAFI</sequence>
<feature type="transmembrane region" description="Helical" evidence="5">
    <location>
        <begin position="132"/>
        <end position="156"/>
    </location>
</feature>
<keyword evidence="4 5" id="KW-0472">Membrane</keyword>
<feature type="transmembrane region" description="Helical" evidence="5">
    <location>
        <begin position="30"/>
        <end position="52"/>
    </location>
</feature>
<protein>
    <recommendedName>
        <fullName evidence="6">Yip1 domain-containing protein</fullName>
    </recommendedName>
</protein>
<dbReference type="InterPro" id="IPR006977">
    <property type="entry name" value="Yip1_dom"/>
</dbReference>
<evidence type="ECO:0000256" key="2">
    <source>
        <dbReference type="ARBA" id="ARBA00022692"/>
    </source>
</evidence>
<keyword evidence="3 5" id="KW-1133">Transmembrane helix</keyword>
<keyword evidence="8" id="KW-1185">Reference proteome</keyword>
<dbReference type="Pfam" id="PF04893">
    <property type="entry name" value="Yip1"/>
    <property type="match status" value="1"/>
</dbReference>
<geneLocation type="plasmid" evidence="7 8">
    <name>pASTE61-200</name>
</geneLocation>
<evidence type="ECO:0000313" key="7">
    <source>
        <dbReference type="EMBL" id="AMJ76634.1"/>
    </source>
</evidence>
<feature type="transmembrane region" description="Helical" evidence="5">
    <location>
        <begin position="176"/>
        <end position="196"/>
    </location>
</feature>
<evidence type="ECO:0000256" key="1">
    <source>
        <dbReference type="ARBA" id="ARBA00004141"/>
    </source>
</evidence>
<keyword evidence="2 5" id="KW-0812">Transmembrane</keyword>
<dbReference type="RefSeq" id="WP_061093675.1">
    <property type="nucleotide sequence ID" value="NZ_CP013927.1"/>
</dbReference>
<evidence type="ECO:0000313" key="8">
    <source>
        <dbReference type="Proteomes" id="UP000056750"/>
    </source>
</evidence>
<dbReference type="EMBL" id="CP013927">
    <property type="protein sequence ID" value="AMJ76634.1"/>
    <property type="molecule type" value="Genomic_DNA"/>
</dbReference>
<organism evidence="7 8">
    <name type="scientific">Alteromonas stellipolaris</name>
    <dbReference type="NCBI Taxonomy" id="233316"/>
    <lineage>
        <taxon>Bacteria</taxon>
        <taxon>Pseudomonadati</taxon>
        <taxon>Pseudomonadota</taxon>
        <taxon>Gammaproteobacteria</taxon>
        <taxon>Alteromonadales</taxon>
        <taxon>Alteromonadaceae</taxon>
        <taxon>Alteromonas/Salinimonas group</taxon>
        <taxon>Alteromonas</taxon>
    </lineage>
</organism>
<evidence type="ECO:0000256" key="5">
    <source>
        <dbReference type="SAM" id="Phobius"/>
    </source>
</evidence>
<evidence type="ECO:0000256" key="3">
    <source>
        <dbReference type="ARBA" id="ARBA00022989"/>
    </source>
</evidence>
<dbReference type="Proteomes" id="UP000056750">
    <property type="component" value="Plasmid pASTE61-200"/>
</dbReference>
<comment type="subcellular location">
    <subcellularLocation>
        <location evidence="1">Membrane</location>
        <topology evidence="1">Multi-pass membrane protein</topology>
    </subcellularLocation>
</comment>